<evidence type="ECO:0000313" key="14">
    <source>
        <dbReference type="Proteomes" id="UP000009287"/>
    </source>
</evidence>
<feature type="binding site" evidence="9">
    <location>
        <position position="218"/>
    </location>
    <ligand>
        <name>1-deoxy-D-xylulose 5-phosphate</name>
        <dbReference type="ChEBI" id="CHEBI:57792"/>
    </ligand>
</feature>
<comment type="pathway">
    <text evidence="1 9">Isoprenoid biosynthesis; isopentenyl diphosphate biosynthesis via DXP pathway; isopentenyl diphosphate from 1-deoxy-D-xylulose 5-phosphate: step 1/6.</text>
</comment>
<feature type="binding site" evidence="9">
    <location>
        <position position="39"/>
    </location>
    <ligand>
        <name>NADPH</name>
        <dbReference type="ChEBI" id="CHEBI:57783"/>
    </ligand>
</feature>
<dbReference type="HAMAP" id="MF_00183">
    <property type="entry name" value="DXP_reductoisom"/>
    <property type="match status" value="1"/>
</dbReference>
<dbReference type="GO" id="GO:0016853">
    <property type="term" value="F:isomerase activity"/>
    <property type="evidence" value="ECO:0007669"/>
    <property type="project" value="UniProtKB-KW"/>
</dbReference>
<dbReference type="InterPro" id="IPR036291">
    <property type="entry name" value="NAD(P)-bd_dom_sf"/>
</dbReference>
<proteinExistence type="inferred from homology"/>
<feature type="binding site" evidence="9">
    <location>
        <position position="121"/>
    </location>
    <ligand>
        <name>NADPH</name>
        <dbReference type="ChEBI" id="CHEBI:57783"/>
    </ligand>
</feature>
<feature type="binding site" evidence="9">
    <location>
        <position position="214"/>
    </location>
    <ligand>
        <name>1-deoxy-D-xylulose 5-phosphate</name>
        <dbReference type="ChEBI" id="CHEBI:57792"/>
    </ligand>
</feature>
<feature type="binding site" evidence="9">
    <location>
        <position position="218"/>
    </location>
    <ligand>
        <name>Mn(2+)</name>
        <dbReference type="ChEBI" id="CHEBI:29035"/>
    </ligand>
</feature>
<dbReference type="RefSeq" id="WP_009871420.1">
    <property type="nucleotide sequence ID" value="NC_016798.1"/>
</dbReference>
<dbReference type="PANTHER" id="PTHR30525:SF0">
    <property type="entry name" value="1-DEOXY-D-XYLULOSE 5-PHOSPHATE REDUCTOISOMERASE, CHLOROPLASTIC"/>
    <property type="match status" value="1"/>
</dbReference>
<feature type="domain" description="1-deoxy-D-xylulose 5-phosphate reductoisomerase N-terminal" evidence="10">
    <location>
        <begin position="4"/>
        <end position="129"/>
    </location>
</feature>
<dbReference type="SUPFAM" id="SSF51735">
    <property type="entry name" value="NAD(P)-binding Rossmann-fold domains"/>
    <property type="match status" value="1"/>
</dbReference>
<dbReference type="GO" id="GO:0030145">
    <property type="term" value="F:manganese ion binding"/>
    <property type="evidence" value="ECO:0007669"/>
    <property type="project" value="TreeGrafter"/>
</dbReference>
<feature type="binding site" evidence="9">
    <location>
        <position position="147"/>
    </location>
    <ligand>
        <name>Mn(2+)</name>
        <dbReference type="ChEBI" id="CHEBI:29035"/>
    </ligand>
</feature>
<feature type="binding site" evidence="9">
    <location>
        <position position="122"/>
    </location>
    <ligand>
        <name>1-deoxy-D-xylulose 5-phosphate</name>
        <dbReference type="ChEBI" id="CHEBI:57792"/>
    </ligand>
</feature>
<dbReference type="Pfam" id="PF13288">
    <property type="entry name" value="DXPR_C"/>
    <property type="match status" value="1"/>
</dbReference>
<dbReference type="PATRIC" id="fig|580047.4.peg.82"/>
<feature type="domain" description="1-deoxy-D-xylulose 5-phosphate reductoisomerase C-terminal" evidence="11">
    <location>
        <begin position="143"/>
        <end position="226"/>
    </location>
</feature>
<dbReference type="Gene3D" id="3.40.50.720">
    <property type="entry name" value="NAD(P)-binding Rossmann-like Domain"/>
    <property type="match status" value="1"/>
</dbReference>
<dbReference type="Gene3D" id="1.10.1740.10">
    <property type="match status" value="1"/>
</dbReference>
<evidence type="ECO:0000256" key="9">
    <source>
        <dbReference type="HAMAP-Rule" id="MF_00183"/>
    </source>
</evidence>
<feature type="binding site" evidence="9">
    <location>
        <position position="149"/>
    </location>
    <ligand>
        <name>1-deoxy-D-xylulose 5-phosphate</name>
        <dbReference type="ChEBI" id="CHEBI:57792"/>
    </ligand>
</feature>
<feature type="binding site" evidence="9">
    <location>
        <position position="148"/>
    </location>
    <ligand>
        <name>1-deoxy-D-xylulose 5-phosphate</name>
        <dbReference type="ChEBI" id="CHEBI:57792"/>
    </ligand>
</feature>
<feature type="binding site" evidence="9">
    <location>
        <position position="13"/>
    </location>
    <ligand>
        <name>NADPH</name>
        <dbReference type="ChEBI" id="CHEBI:57783"/>
    </ligand>
</feature>
<feature type="binding site" evidence="9">
    <location>
        <position position="202"/>
    </location>
    <ligand>
        <name>NADPH</name>
        <dbReference type="ChEBI" id="CHEBI:57783"/>
    </ligand>
</feature>
<keyword evidence="6 9" id="KW-0464">Manganese</keyword>
<evidence type="ECO:0000259" key="10">
    <source>
        <dbReference type="Pfam" id="PF02670"/>
    </source>
</evidence>
<dbReference type="SUPFAM" id="SSF69055">
    <property type="entry name" value="1-deoxy-D-xylulose-5-phosphate reductoisomerase, C-terminal domain"/>
    <property type="match status" value="1"/>
</dbReference>
<dbReference type="NCBIfam" id="TIGR00243">
    <property type="entry name" value="Dxr"/>
    <property type="match status" value="1"/>
</dbReference>
<dbReference type="KEGG" id="cty:CTR_0701"/>
<dbReference type="InterPro" id="IPR003821">
    <property type="entry name" value="DXP_reductoisomerase"/>
</dbReference>
<feature type="binding site" evidence="9">
    <location>
        <position position="10"/>
    </location>
    <ligand>
        <name>NADPH</name>
        <dbReference type="ChEBI" id="CHEBI:57783"/>
    </ligand>
</feature>
<evidence type="ECO:0000256" key="7">
    <source>
        <dbReference type="ARBA" id="ARBA00023229"/>
    </source>
</evidence>
<evidence type="ECO:0000259" key="11">
    <source>
        <dbReference type="Pfam" id="PF08436"/>
    </source>
</evidence>
<dbReference type="GO" id="GO:0070402">
    <property type="term" value="F:NADPH binding"/>
    <property type="evidence" value="ECO:0007669"/>
    <property type="project" value="InterPro"/>
</dbReference>
<keyword evidence="5 9" id="KW-0560">Oxidoreductase</keyword>
<reference evidence="13 14" key="1">
    <citation type="journal article" date="2011" name="J. Exp. Med.">
        <title>A live-attenuated chlamydial vaccine protects against trachoma in nonhuman primates.</title>
        <authorList>
            <person name="Kari L."/>
            <person name="Whitmire W.M."/>
            <person name="Olivares-Zavaleta N."/>
            <person name="Goheen M.M."/>
            <person name="Taylor L.D."/>
            <person name="Carlson J.H."/>
            <person name="Sturdevant G.L."/>
            <person name="Lu C."/>
            <person name="Bakios L.E."/>
            <person name="Randall L.B."/>
            <person name="Parnell M.J."/>
            <person name="Zhong G."/>
            <person name="Caldwell H.D."/>
        </authorList>
    </citation>
    <scope>NUCLEOTIDE SEQUENCE [LARGE SCALE GENOMIC DNA]</scope>
    <source>
        <strain evidence="13 14">A2497</strain>
    </source>
</reference>
<feature type="binding site" evidence="9">
    <location>
        <position position="123"/>
    </location>
    <ligand>
        <name>NADPH</name>
        <dbReference type="ChEBI" id="CHEBI:57783"/>
    </ligand>
</feature>
<keyword evidence="13" id="KW-0413">Isomerase</keyword>
<feature type="binding site" evidence="9">
    <location>
        <position position="196"/>
    </location>
    <ligand>
        <name>1-deoxy-D-xylulose 5-phosphate</name>
        <dbReference type="ChEBI" id="CHEBI:57792"/>
    </ligand>
</feature>
<keyword evidence="3 9" id="KW-0479">Metal-binding</keyword>
<feature type="binding site" evidence="9">
    <location>
        <position position="11"/>
    </location>
    <ligand>
        <name>NADPH</name>
        <dbReference type="ChEBI" id="CHEBI:57783"/>
    </ligand>
</feature>
<evidence type="ECO:0000256" key="3">
    <source>
        <dbReference type="ARBA" id="ARBA00022723"/>
    </source>
</evidence>
<feature type="binding site" evidence="9">
    <location>
        <position position="209"/>
    </location>
    <ligand>
        <name>1-deoxy-D-xylulose 5-phosphate</name>
        <dbReference type="ChEBI" id="CHEBI:57792"/>
    </ligand>
</feature>
<keyword evidence="7 9" id="KW-0414">Isoprene biosynthesis</keyword>
<comment type="similarity">
    <text evidence="2 9">Belongs to the DXR family.</text>
</comment>
<dbReference type="GO" id="GO:0030604">
    <property type="term" value="F:1-deoxy-D-xylulose-5-phosphate reductoisomerase activity"/>
    <property type="evidence" value="ECO:0007669"/>
    <property type="project" value="UniProtKB-UniRule"/>
</dbReference>
<gene>
    <name evidence="9" type="primary">dxr</name>
    <name evidence="13" type="ordered locus">CTO_0076</name>
</gene>
<evidence type="ECO:0000256" key="4">
    <source>
        <dbReference type="ARBA" id="ARBA00022857"/>
    </source>
</evidence>
<dbReference type="InterPro" id="IPR013644">
    <property type="entry name" value="DXP_reductoisomerase_C"/>
</dbReference>
<evidence type="ECO:0000259" key="12">
    <source>
        <dbReference type="Pfam" id="PF13288"/>
    </source>
</evidence>
<dbReference type="SUPFAM" id="SSF55347">
    <property type="entry name" value="Glyceraldehyde-3-phosphate dehydrogenase-like, C-terminal domain"/>
    <property type="match status" value="1"/>
</dbReference>
<comment type="function">
    <text evidence="9">Catalyzes the NADPH-dependent rearrangement and reduction of 1-deoxy-D-xylulose-5-phosphate (DXP) to 2-C-methyl-D-erythritol 4-phosphate (MEP).</text>
</comment>
<dbReference type="PANTHER" id="PTHR30525">
    <property type="entry name" value="1-DEOXY-D-XYLULOSE 5-PHOSPHATE REDUCTOISOMERASE"/>
    <property type="match status" value="1"/>
</dbReference>
<evidence type="ECO:0000256" key="6">
    <source>
        <dbReference type="ARBA" id="ARBA00023211"/>
    </source>
</evidence>
<dbReference type="UniPathway" id="UPA00056">
    <property type="reaction ID" value="UER00092"/>
</dbReference>
<keyword evidence="9" id="KW-0460">Magnesium</keyword>
<keyword evidence="4 9" id="KW-0521">NADP</keyword>
<dbReference type="EMBL" id="CP002401">
    <property type="protein sequence ID" value="AEP34883.1"/>
    <property type="molecule type" value="Genomic_DNA"/>
</dbReference>
<dbReference type="AlphaFoldDB" id="G4NM43"/>
<sequence length="379" mass="41762">MKHLALIGSTGSIGRQVLQVVRSIPDTFIIETLAAYGRNQEALISQIREFNPRVVAVREETTYKELRKLFPHIEILLGEEGLVSVATEPSVTMTIVASSGIDALPAVIAAIRQKKTIALANKESLVAAGELVTTLARENGVQILPIDSEHNALFQCLEGRDSSTIKKLLLTASGGPLRNKSKEELQKVSLQEVLRHPVWNMGPKITVDSSTLVNKGLEIIEAFWLFGLEAVEIEAVIHPQSLVHGMVEFCDGTILSVMNPPSMLFPIQHVLTFPERSPAIGPGFDFLSNRTLEFFPIDEDRFPSVHLAKRVLLEKGSMGCFFNGANEALVHRFLAGEISWHQIVPKLQALVDQHRVQSCLSLEEILSVDAEARARAQEC</sequence>
<accession>H1ZQH0</accession>
<dbReference type="InterPro" id="IPR013512">
    <property type="entry name" value="DXP_reductoisomerase_N"/>
</dbReference>
<dbReference type="InterPro" id="IPR036169">
    <property type="entry name" value="DXPR_C_sf"/>
</dbReference>
<dbReference type="InterPro" id="IPR026877">
    <property type="entry name" value="DXPR_C"/>
</dbReference>
<dbReference type="GO" id="GO:0051484">
    <property type="term" value="P:isopentenyl diphosphate biosynthetic process, methylerythritol 4-phosphate pathway involved in terpenoid biosynthetic process"/>
    <property type="evidence" value="ECO:0007669"/>
    <property type="project" value="UniProtKB-ARBA"/>
</dbReference>
<comment type="cofactor">
    <cofactor evidence="9">
        <name>Mg(2+)</name>
        <dbReference type="ChEBI" id="CHEBI:18420"/>
    </cofactor>
    <cofactor evidence="9">
        <name>Mn(2+)</name>
        <dbReference type="ChEBI" id="CHEBI:29035"/>
    </cofactor>
</comment>
<evidence type="ECO:0000313" key="13">
    <source>
        <dbReference type="EMBL" id="AEP34883.1"/>
    </source>
</evidence>
<dbReference type="Pfam" id="PF08436">
    <property type="entry name" value="DXP_redisom_C"/>
    <property type="match status" value="1"/>
</dbReference>
<evidence type="ECO:0000256" key="8">
    <source>
        <dbReference type="ARBA" id="ARBA00048543"/>
    </source>
</evidence>
<dbReference type="PIRSF" id="PIRSF006205">
    <property type="entry name" value="Dxp_reductismrs"/>
    <property type="match status" value="1"/>
</dbReference>
<name>G4NM43_CHLT4</name>
<dbReference type="Proteomes" id="UP000009287">
    <property type="component" value="Chromosome"/>
</dbReference>
<organism evidence="13 14">
    <name type="scientific">Chlamydia trachomatis serovar A (strain A2497)</name>
    <dbReference type="NCBI Taxonomy" id="580047"/>
    <lineage>
        <taxon>Bacteria</taxon>
        <taxon>Pseudomonadati</taxon>
        <taxon>Chlamydiota</taxon>
        <taxon>Chlamydiia</taxon>
        <taxon>Chlamydiales</taxon>
        <taxon>Chlamydiaceae</taxon>
        <taxon>Chlamydia/Chlamydophila group</taxon>
        <taxon>Chlamydia</taxon>
    </lineage>
</organism>
<feature type="binding site" evidence="9">
    <location>
        <position position="149"/>
    </location>
    <ligand>
        <name>Mn(2+)</name>
        <dbReference type="ChEBI" id="CHEBI:29035"/>
    </ligand>
</feature>
<feature type="binding site" evidence="9">
    <location>
        <position position="173"/>
    </location>
    <ligand>
        <name>1-deoxy-D-xylulose 5-phosphate</name>
        <dbReference type="ChEBI" id="CHEBI:57792"/>
    </ligand>
</feature>
<feature type="domain" description="DXP reductoisomerase C-terminal" evidence="12">
    <location>
        <begin position="258"/>
        <end position="374"/>
    </location>
</feature>
<dbReference type="Pfam" id="PF02670">
    <property type="entry name" value="DXP_reductoisom"/>
    <property type="match status" value="1"/>
</dbReference>
<dbReference type="EC" id="1.1.1.267" evidence="9"/>
<comment type="catalytic activity">
    <reaction evidence="8">
        <text>2-C-methyl-D-erythritol 4-phosphate + NADP(+) = 1-deoxy-D-xylulose 5-phosphate + NADPH + H(+)</text>
        <dbReference type="Rhea" id="RHEA:13717"/>
        <dbReference type="ChEBI" id="CHEBI:15378"/>
        <dbReference type="ChEBI" id="CHEBI:57783"/>
        <dbReference type="ChEBI" id="CHEBI:57792"/>
        <dbReference type="ChEBI" id="CHEBI:58262"/>
        <dbReference type="ChEBI" id="CHEBI:58349"/>
        <dbReference type="EC" id="1.1.1.267"/>
    </reaction>
    <physiologicalReaction direction="right-to-left" evidence="8">
        <dbReference type="Rhea" id="RHEA:13719"/>
    </physiologicalReaction>
</comment>
<feature type="binding site" evidence="9">
    <location>
        <position position="215"/>
    </location>
    <ligand>
        <name>1-deoxy-D-xylulose 5-phosphate</name>
        <dbReference type="ChEBI" id="CHEBI:57792"/>
    </ligand>
</feature>
<feature type="binding site" evidence="9">
    <location>
        <position position="12"/>
    </location>
    <ligand>
        <name>NADPH</name>
        <dbReference type="ChEBI" id="CHEBI:57783"/>
    </ligand>
</feature>
<dbReference type="FunFam" id="3.40.50.720:FF:000045">
    <property type="entry name" value="1-deoxy-D-xylulose 5-phosphate reductoisomerase"/>
    <property type="match status" value="1"/>
</dbReference>
<accession>G4NM43</accession>
<evidence type="ECO:0000256" key="5">
    <source>
        <dbReference type="ARBA" id="ARBA00023002"/>
    </source>
</evidence>
<dbReference type="KEGG" id="cra:CTO_0076"/>
<dbReference type="SMR" id="G4NM43"/>
<evidence type="ECO:0000256" key="2">
    <source>
        <dbReference type="ARBA" id="ARBA00006825"/>
    </source>
</evidence>
<protein>
    <recommendedName>
        <fullName evidence="9">1-deoxy-D-xylulose 5-phosphate reductoisomerase</fullName>
        <shortName evidence="9">DXP reductoisomerase</shortName>
        <ecNumber evidence="9">1.1.1.267</ecNumber>
    </recommendedName>
    <alternativeName>
        <fullName evidence="9">1-deoxyxylulose-5-phosphate reductoisomerase</fullName>
    </alternativeName>
    <alternativeName>
        <fullName evidence="9">2-C-methyl-D-erythritol 4-phosphate synthase</fullName>
    </alternativeName>
</protein>
<evidence type="ECO:0000256" key="1">
    <source>
        <dbReference type="ARBA" id="ARBA00005094"/>
    </source>
</evidence>
<comment type="caution">
    <text evidence="9">Lacks conserved residue(s) required for the propagation of feature annotation.</text>
</comment>